<feature type="region of interest" description="Disordered" evidence="1">
    <location>
        <begin position="232"/>
        <end position="261"/>
    </location>
</feature>
<sequence>MIRQMIEKAEMDKDKERVKEIEKENSVVGLNNNGKKNNKLNKKQVDIVLLHNIEMNKEQIDKDQQGQEGRLNGGRQKIETGNQQYLERRAIRHIQKINNADQKLQQLVQQSTTSSSSLKLSSSTSLNKNQSHFLDSLSTAPIFSLPFFFFFPLEPSKAKIGLQSSRIPLALIHRKSLIFEQTKVRHDFGIWAEKMSLKMLRNKENQEKFKQWKRQRKNKYKERIERMQKIMDRNDQIEREKENERIKKKEKAKKKKKKRKRIGISDSSLSLLTSSSASSGQSISLAFSISSLYPPLSLMPPYPNQTQSSSLNQLRLAQPIIPVLHKCQNSQAVQIAQQLTLQEHWNLFFFEISMMNGGIEMQGGSNWWKDEDETYDQGLDYNGINRSRKEREIDDQDIFQQRNGQQNDLDDDFWEDDDIRNSDSELEELFKPQKSMKTITNIIQIRTQIIHASHPDR</sequence>
<dbReference type="AlphaFoldDB" id="A0A5J4WK51"/>
<proteinExistence type="predicted"/>
<feature type="compositionally biased region" description="Basic and acidic residues" evidence="1">
    <location>
        <begin position="232"/>
        <end position="247"/>
    </location>
</feature>
<evidence type="ECO:0000313" key="2">
    <source>
        <dbReference type="EMBL" id="KAA6395036.1"/>
    </source>
</evidence>
<evidence type="ECO:0000313" key="3">
    <source>
        <dbReference type="Proteomes" id="UP000324800"/>
    </source>
</evidence>
<dbReference type="Proteomes" id="UP000324800">
    <property type="component" value="Unassembled WGS sequence"/>
</dbReference>
<dbReference type="EMBL" id="SNRW01001784">
    <property type="protein sequence ID" value="KAA6395036.1"/>
    <property type="molecule type" value="Genomic_DNA"/>
</dbReference>
<evidence type="ECO:0000256" key="1">
    <source>
        <dbReference type="SAM" id="MobiDB-lite"/>
    </source>
</evidence>
<name>A0A5J4WK51_9EUKA</name>
<gene>
    <name evidence="2" type="ORF">EZS28_009438</name>
</gene>
<organism evidence="2 3">
    <name type="scientific">Streblomastix strix</name>
    <dbReference type="NCBI Taxonomy" id="222440"/>
    <lineage>
        <taxon>Eukaryota</taxon>
        <taxon>Metamonada</taxon>
        <taxon>Preaxostyla</taxon>
        <taxon>Oxymonadida</taxon>
        <taxon>Streblomastigidae</taxon>
        <taxon>Streblomastix</taxon>
    </lineage>
</organism>
<reference evidence="2 3" key="1">
    <citation type="submission" date="2019-03" db="EMBL/GenBank/DDBJ databases">
        <title>Single cell metagenomics reveals metabolic interactions within the superorganism composed of flagellate Streblomastix strix and complex community of Bacteroidetes bacteria on its surface.</title>
        <authorList>
            <person name="Treitli S.C."/>
            <person name="Kolisko M."/>
            <person name="Husnik F."/>
            <person name="Keeling P."/>
            <person name="Hampl V."/>
        </authorList>
    </citation>
    <scope>NUCLEOTIDE SEQUENCE [LARGE SCALE GENOMIC DNA]</scope>
    <source>
        <strain evidence="2">ST1C</strain>
    </source>
</reference>
<accession>A0A5J4WK51</accession>
<protein>
    <submittedName>
        <fullName evidence="2">Uncharacterized protein</fullName>
    </submittedName>
</protein>
<feature type="compositionally biased region" description="Basic residues" evidence="1">
    <location>
        <begin position="248"/>
        <end position="261"/>
    </location>
</feature>
<comment type="caution">
    <text evidence="2">The sequence shown here is derived from an EMBL/GenBank/DDBJ whole genome shotgun (WGS) entry which is preliminary data.</text>
</comment>